<dbReference type="GO" id="GO:0006310">
    <property type="term" value="P:DNA recombination"/>
    <property type="evidence" value="ECO:0007669"/>
    <property type="project" value="UniProtKB-KW"/>
</dbReference>
<evidence type="ECO:0000256" key="1">
    <source>
        <dbReference type="ARBA" id="ARBA00023125"/>
    </source>
</evidence>
<organism evidence="6 7">
    <name type="scientific">Mycolicibacillus koreensis</name>
    <dbReference type="NCBI Taxonomy" id="1069220"/>
    <lineage>
        <taxon>Bacteria</taxon>
        <taxon>Bacillati</taxon>
        <taxon>Actinomycetota</taxon>
        <taxon>Actinomycetes</taxon>
        <taxon>Mycobacteriales</taxon>
        <taxon>Mycobacteriaceae</taxon>
        <taxon>Mycolicibacillus</taxon>
    </lineage>
</organism>
<feature type="domain" description="Core-binding (CB)" evidence="5">
    <location>
        <begin position="47"/>
        <end position="148"/>
    </location>
</feature>
<dbReference type="GO" id="GO:0003677">
    <property type="term" value="F:DNA binding"/>
    <property type="evidence" value="ECO:0007669"/>
    <property type="project" value="UniProtKB-UniRule"/>
</dbReference>
<comment type="caution">
    <text evidence="6">The sequence shown here is derived from an EMBL/GenBank/DDBJ whole genome shotgun (WGS) entry which is preliminary data.</text>
</comment>
<keyword evidence="2" id="KW-0233">DNA recombination</keyword>
<keyword evidence="1 3" id="KW-0238">DNA-binding</keyword>
<dbReference type="Proteomes" id="UP000193577">
    <property type="component" value="Unassembled WGS sequence"/>
</dbReference>
<reference evidence="6 7" key="1">
    <citation type="submission" date="2017-04" db="EMBL/GenBank/DDBJ databases">
        <title>The new phylogeny of genus Mycobacterium.</title>
        <authorList>
            <person name="Tortoli E."/>
            <person name="Trovato A."/>
            <person name="Cirillo D.M."/>
        </authorList>
    </citation>
    <scope>NUCLEOTIDE SEQUENCE [LARGE SCALE GENOMIC DNA]</scope>
    <source>
        <strain evidence="6 7">KCTC 19819</strain>
    </source>
</reference>
<evidence type="ECO:0000259" key="4">
    <source>
        <dbReference type="PROSITE" id="PS51898"/>
    </source>
</evidence>
<evidence type="ECO:0000313" key="6">
    <source>
        <dbReference type="EMBL" id="OSC34792.1"/>
    </source>
</evidence>
<dbReference type="InterPro" id="IPR011010">
    <property type="entry name" value="DNA_brk_join_enz"/>
</dbReference>
<dbReference type="CDD" id="cd01189">
    <property type="entry name" value="INT_ICEBs1_C_like"/>
    <property type="match status" value="1"/>
</dbReference>
<feature type="domain" description="Tyr recombinase" evidence="4">
    <location>
        <begin position="169"/>
        <end position="365"/>
    </location>
</feature>
<evidence type="ECO:0000313" key="7">
    <source>
        <dbReference type="Proteomes" id="UP000193577"/>
    </source>
</evidence>
<dbReference type="Pfam" id="PF00589">
    <property type="entry name" value="Phage_integrase"/>
    <property type="match status" value="1"/>
</dbReference>
<sequence length="381" mass="40882">MRVHGTRPDGTRFQHKKRFRTVDEAVKWRSTVTSELAHGTHAAPSEMTLQQAADAWLAGQRIRPKTRSAYITALRPLVDALGGKPVQKVTKADIEAVVQALLNGTSAMGTWHAPTKLPKAAKKTRAPWSPASINPMLARARSIFADLMAQGVVARNPAALVKALPGQKPVLTTLSADDMAALLESTRDDPFHVAWLLASYGLRRGEILALRWDAVDFDAETVTIDASRVATAGKATTGVPKTPSSVRTLPMPPDLTAALRRERTRQNEVQLQLGEMWPGSELVVVDALGQPPYPDTVTKAWGKALAAAGLPHVRLHDARHSCATLMHMRGVPAVVIAAWLGHTDARFTLATYAHSTNEALAAAAATFTGTATDRPRSNGGA</sequence>
<accession>A0AA91PGK3</accession>
<evidence type="ECO:0000256" key="3">
    <source>
        <dbReference type="PROSITE-ProRule" id="PRU01248"/>
    </source>
</evidence>
<dbReference type="EMBL" id="NCXO01000008">
    <property type="protein sequence ID" value="OSC34792.1"/>
    <property type="molecule type" value="Genomic_DNA"/>
</dbReference>
<dbReference type="Gene3D" id="1.10.443.10">
    <property type="entry name" value="Intergrase catalytic core"/>
    <property type="match status" value="1"/>
</dbReference>
<dbReference type="PANTHER" id="PTHR30349:SF91">
    <property type="entry name" value="INTA PROTEIN"/>
    <property type="match status" value="1"/>
</dbReference>
<dbReference type="PANTHER" id="PTHR30349">
    <property type="entry name" value="PHAGE INTEGRASE-RELATED"/>
    <property type="match status" value="1"/>
</dbReference>
<name>A0AA91PGK3_9MYCO</name>
<keyword evidence="7" id="KW-1185">Reference proteome</keyword>
<dbReference type="InterPro" id="IPR050090">
    <property type="entry name" value="Tyrosine_recombinase_XerCD"/>
</dbReference>
<dbReference type="GO" id="GO:0015074">
    <property type="term" value="P:DNA integration"/>
    <property type="evidence" value="ECO:0007669"/>
    <property type="project" value="InterPro"/>
</dbReference>
<dbReference type="Gene3D" id="1.10.150.130">
    <property type="match status" value="1"/>
</dbReference>
<proteinExistence type="predicted"/>
<dbReference type="InterPro" id="IPR010998">
    <property type="entry name" value="Integrase_recombinase_N"/>
</dbReference>
<dbReference type="AlphaFoldDB" id="A0AA91PGK3"/>
<gene>
    <name evidence="6" type="ORF">B8W67_05285</name>
</gene>
<dbReference type="InterPro" id="IPR002104">
    <property type="entry name" value="Integrase_catalytic"/>
</dbReference>
<dbReference type="InterPro" id="IPR044068">
    <property type="entry name" value="CB"/>
</dbReference>
<evidence type="ECO:0000256" key="2">
    <source>
        <dbReference type="ARBA" id="ARBA00023172"/>
    </source>
</evidence>
<evidence type="ECO:0000259" key="5">
    <source>
        <dbReference type="PROSITE" id="PS51900"/>
    </source>
</evidence>
<protein>
    <submittedName>
        <fullName evidence="6">Site-specific integrase</fullName>
    </submittedName>
</protein>
<dbReference type="PROSITE" id="PS51900">
    <property type="entry name" value="CB"/>
    <property type="match status" value="1"/>
</dbReference>
<dbReference type="InterPro" id="IPR013762">
    <property type="entry name" value="Integrase-like_cat_sf"/>
</dbReference>
<dbReference type="SUPFAM" id="SSF56349">
    <property type="entry name" value="DNA breaking-rejoining enzymes"/>
    <property type="match status" value="1"/>
</dbReference>
<dbReference type="PROSITE" id="PS51898">
    <property type="entry name" value="TYR_RECOMBINASE"/>
    <property type="match status" value="1"/>
</dbReference>